<dbReference type="InterPro" id="IPR004840">
    <property type="entry name" value="Amino_acid_permease_CS"/>
</dbReference>
<protein>
    <submittedName>
        <fullName evidence="9">Amino acid permease</fullName>
    </submittedName>
</protein>
<dbReference type="Proteomes" id="UP001571476">
    <property type="component" value="Unassembled WGS sequence"/>
</dbReference>
<evidence type="ECO:0000256" key="5">
    <source>
        <dbReference type="ARBA" id="ARBA00022989"/>
    </source>
</evidence>
<evidence type="ECO:0000313" key="10">
    <source>
        <dbReference type="Proteomes" id="UP001571476"/>
    </source>
</evidence>
<feature type="transmembrane region" description="Helical" evidence="7">
    <location>
        <begin position="365"/>
        <end position="386"/>
    </location>
</feature>
<feature type="transmembrane region" description="Helical" evidence="7">
    <location>
        <begin position="21"/>
        <end position="44"/>
    </location>
</feature>
<comment type="caution">
    <text evidence="9">The sequence shown here is derived from an EMBL/GenBank/DDBJ whole genome shotgun (WGS) entry which is preliminary data.</text>
</comment>
<evidence type="ECO:0000256" key="1">
    <source>
        <dbReference type="ARBA" id="ARBA00004141"/>
    </source>
</evidence>
<evidence type="ECO:0000256" key="3">
    <source>
        <dbReference type="ARBA" id="ARBA00022692"/>
    </source>
</evidence>
<feature type="transmembrane region" description="Helical" evidence="7">
    <location>
        <begin position="291"/>
        <end position="311"/>
    </location>
</feature>
<feature type="transmembrane region" description="Helical" evidence="7">
    <location>
        <begin position="407"/>
        <end position="426"/>
    </location>
</feature>
<feature type="transmembrane region" description="Helical" evidence="7">
    <location>
        <begin position="343"/>
        <end position="359"/>
    </location>
</feature>
<dbReference type="PROSITE" id="PS00218">
    <property type="entry name" value="AMINO_ACID_PERMEASE_1"/>
    <property type="match status" value="1"/>
</dbReference>
<feature type="transmembrane region" description="Helical" evidence="7">
    <location>
        <begin position="210"/>
        <end position="232"/>
    </location>
</feature>
<evidence type="ECO:0000256" key="6">
    <source>
        <dbReference type="ARBA" id="ARBA00023136"/>
    </source>
</evidence>
<dbReference type="PANTHER" id="PTHR43495:SF5">
    <property type="entry name" value="GAMMA-AMINOBUTYRIC ACID PERMEASE"/>
    <property type="match status" value="1"/>
</dbReference>
<proteinExistence type="predicted"/>
<feature type="transmembrane region" description="Helical" evidence="7">
    <location>
        <begin position="88"/>
        <end position="109"/>
    </location>
</feature>
<dbReference type="RefSeq" id="WP_372562388.1">
    <property type="nucleotide sequence ID" value="NZ_JBGOSP010000005.1"/>
</dbReference>
<sequence>MHDQLPSEPEPLGGGLKQRHLTMLGLGGVIGAGLFVGSGAGIAVAGPGIVVSYLIAGTLAMCVMRMLGEMSAAMPASGSFSVHAERALGRWAGFSVGWLYWFLLVVVLAVEATGAAQIANGWAPGVPQWAWVLVFMLVFTGANLAAVKNFGEFEFWFAALKVFAIVAFLILGTLAVFGLLPAASDSFGDPVGFTNLTGQGGFLPHGWQGVISGVLAVVFAFGGLEVVTIAAAESDDPVRAVSRAVRSAVFRILFFYVGSMLVIVTVMPWTAQKAGISPYVTVLDAIGVPSAGQIMNIVVFVALLSALNANLYGSSRMVFSLAERGEGPRALLKVSGGGVPRRAVFASVAFGFVSVLLNLEWPESVFLYMLNSVGAVLLFVWALIAASQLRLRRLVEREAPERLVLRMWGFPWLTWVTLAAMAAVIGLMLTDDTARPQLLWSTGATALVVAVAGVRELRARRA</sequence>
<keyword evidence="4" id="KW-0029">Amino-acid transport</keyword>
<comment type="subcellular location">
    <subcellularLocation>
        <location evidence="1">Membrane</location>
        <topology evidence="1">Multi-pass membrane protein</topology>
    </subcellularLocation>
</comment>
<keyword evidence="2" id="KW-0813">Transport</keyword>
<keyword evidence="6 7" id="KW-0472">Membrane</keyword>
<accession>A0ABV4SGJ1</accession>
<evidence type="ECO:0000256" key="2">
    <source>
        <dbReference type="ARBA" id="ARBA00022448"/>
    </source>
</evidence>
<name>A0ABV4SGJ1_9ACTN</name>
<keyword evidence="3 7" id="KW-0812">Transmembrane</keyword>
<keyword evidence="5 7" id="KW-1133">Transmembrane helix</keyword>
<feature type="transmembrane region" description="Helical" evidence="7">
    <location>
        <begin position="129"/>
        <end position="147"/>
    </location>
</feature>
<dbReference type="PANTHER" id="PTHR43495">
    <property type="entry name" value="GABA PERMEASE"/>
    <property type="match status" value="1"/>
</dbReference>
<gene>
    <name evidence="9" type="ORF">ACEG43_11250</name>
</gene>
<evidence type="ECO:0000259" key="8">
    <source>
        <dbReference type="Pfam" id="PF00324"/>
    </source>
</evidence>
<feature type="domain" description="Amino acid permease/ SLC12A" evidence="8">
    <location>
        <begin position="20"/>
        <end position="437"/>
    </location>
</feature>
<feature type="transmembrane region" description="Helical" evidence="7">
    <location>
        <begin position="159"/>
        <end position="180"/>
    </location>
</feature>
<evidence type="ECO:0000313" key="9">
    <source>
        <dbReference type="EMBL" id="MFA3836749.1"/>
    </source>
</evidence>
<reference evidence="9 10" key="1">
    <citation type="submission" date="2024-08" db="EMBL/GenBank/DDBJ databases">
        <title>Genome sequence of Streptomyces aureus CACIA-1.46HGO.</title>
        <authorList>
            <person name="Evangelista-Martinez Z."/>
        </authorList>
    </citation>
    <scope>NUCLEOTIDE SEQUENCE [LARGE SCALE GENOMIC DNA]</scope>
    <source>
        <strain evidence="9 10">CACIA-1.46HGO</strain>
    </source>
</reference>
<feature type="transmembrane region" description="Helical" evidence="7">
    <location>
        <begin position="438"/>
        <end position="457"/>
    </location>
</feature>
<organism evidence="9 10">
    <name type="scientific">Streptomyces aureus</name>
    <dbReference type="NCBI Taxonomy" id="193461"/>
    <lineage>
        <taxon>Bacteria</taxon>
        <taxon>Bacillati</taxon>
        <taxon>Actinomycetota</taxon>
        <taxon>Actinomycetes</taxon>
        <taxon>Kitasatosporales</taxon>
        <taxon>Streptomycetaceae</taxon>
        <taxon>Streptomyces</taxon>
    </lineage>
</organism>
<dbReference type="InterPro" id="IPR004841">
    <property type="entry name" value="AA-permease/SLC12A_dom"/>
</dbReference>
<keyword evidence="10" id="KW-1185">Reference proteome</keyword>
<dbReference type="Gene3D" id="1.20.1740.10">
    <property type="entry name" value="Amino acid/polyamine transporter I"/>
    <property type="match status" value="1"/>
</dbReference>
<dbReference type="Pfam" id="PF00324">
    <property type="entry name" value="AA_permease"/>
    <property type="match status" value="1"/>
</dbReference>
<feature type="transmembrane region" description="Helical" evidence="7">
    <location>
        <begin position="50"/>
        <end position="67"/>
    </location>
</feature>
<evidence type="ECO:0000256" key="7">
    <source>
        <dbReference type="SAM" id="Phobius"/>
    </source>
</evidence>
<evidence type="ECO:0000256" key="4">
    <source>
        <dbReference type="ARBA" id="ARBA00022970"/>
    </source>
</evidence>
<feature type="transmembrane region" description="Helical" evidence="7">
    <location>
        <begin position="253"/>
        <end position="271"/>
    </location>
</feature>
<dbReference type="EMBL" id="JBGOSP010000005">
    <property type="protein sequence ID" value="MFA3836749.1"/>
    <property type="molecule type" value="Genomic_DNA"/>
</dbReference>
<dbReference type="PIRSF" id="PIRSF006060">
    <property type="entry name" value="AA_transporter"/>
    <property type="match status" value="1"/>
</dbReference>